<proteinExistence type="predicted"/>
<dbReference type="PROSITE" id="PS51257">
    <property type="entry name" value="PROKAR_LIPOPROTEIN"/>
    <property type="match status" value="1"/>
</dbReference>
<feature type="domain" description="Beta-lactamase-related" evidence="2">
    <location>
        <begin position="80"/>
        <end position="354"/>
    </location>
</feature>
<evidence type="ECO:0000313" key="3">
    <source>
        <dbReference type="EMBL" id="APW44133.1"/>
    </source>
</evidence>
<dbReference type="EMBL" id="CP019239">
    <property type="protein sequence ID" value="APW44133.1"/>
    <property type="molecule type" value="Genomic_DNA"/>
</dbReference>
<dbReference type="Pfam" id="PF00144">
    <property type="entry name" value="Beta-lactamase"/>
    <property type="match status" value="1"/>
</dbReference>
<keyword evidence="4" id="KW-1185">Reference proteome</keyword>
<dbReference type="SUPFAM" id="SSF56601">
    <property type="entry name" value="beta-lactamase/transpeptidase-like"/>
    <property type="match status" value="1"/>
</dbReference>
<organism evidence="3 4">
    <name type="scientific">Rhodoferax saidenbachensis</name>
    <dbReference type="NCBI Taxonomy" id="1484693"/>
    <lineage>
        <taxon>Bacteria</taxon>
        <taxon>Pseudomonadati</taxon>
        <taxon>Pseudomonadota</taxon>
        <taxon>Betaproteobacteria</taxon>
        <taxon>Burkholderiales</taxon>
        <taxon>Comamonadaceae</taxon>
        <taxon>Rhodoferax</taxon>
    </lineage>
</organism>
<dbReference type="InterPro" id="IPR012338">
    <property type="entry name" value="Beta-lactam/transpept-like"/>
</dbReference>
<reference evidence="3 4" key="1">
    <citation type="submission" date="2017-01" db="EMBL/GenBank/DDBJ databases">
        <authorList>
            <person name="Mah S.A."/>
            <person name="Swanson W.J."/>
            <person name="Moy G.W."/>
            <person name="Vacquier V.D."/>
        </authorList>
    </citation>
    <scope>NUCLEOTIDE SEQUENCE [LARGE SCALE GENOMIC DNA]</scope>
    <source>
        <strain evidence="3 4">DSM 22694</strain>
    </source>
</reference>
<sequence>MRHTYLTWALLTVACGTAQAQAWYQMDSPERIQSGLVTHASRLHVFKPAASLRVLPPAPATENTQRLAREGKSFASSAYSALLIENGNLVFEEYAQGASAQTPLNAYSMTKSWPALAVGEALCAGKIKSLDDPAQLYAPQLKGTAYGEASVRNLLRYTSGAEDPGGNGYVGIHSLPAFKSMTEHKMSLVELLKKYGGSGRFKAGEKFVYNGLDSEALSIVVREATGMALPAWFEATVWQQAGGESPAAWYLDSEGNGIAEVLLFATTRDFARIGLYVLERLTDKAGSPCMQEFVKEAAKPLVAKGYWDAAPQWGLGLHTGADGNTWMFGHAGQRVGINVKNGRVFATNSMRDTTMTDSSARSLLAR</sequence>
<dbReference type="Proteomes" id="UP000186110">
    <property type="component" value="Chromosome"/>
</dbReference>
<dbReference type="PANTHER" id="PTHR43283">
    <property type="entry name" value="BETA-LACTAMASE-RELATED"/>
    <property type="match status" value="1"/>
</dbReference>
<name>A0A1P8KDL5_9BURK</name>
<dbReference type="AlphaFoldDB" id="A0A1P8KDL5"/>
<dbReference type="PANTHER" id="PTHR43283:SF7">
    <property type="entry name" value="BETA-LACTAMASE-RELATED DOMAIN-CONTAINING PROTEIN"/>
    <property type="match status" value="1"/>
</dbReference>
<evidence type="ECO:0000313" key="4">
    <source>
        <dbReference type="Proteomes" id="UP000186110"/>
    </source>
</evidence>
<evidence type="ECO:0000259" key="2">
    <source>
        <dbReference type="Pfam" id="PF00144"/>
    </source>
</evidence>
<feature type="chain" id="PRO_5010308163" description="Beta-lactamase-related domain-containing protein" evidence="1">
    <location>
        <begin position="21"/>
        <end position="366"/>
    </location>
</feature>
<feature type="signal peptide" evidence="1">
    <location>
        <begin position="1"/>
        <end position="20"/>
    </location>
</feature>
<dbReference type="STRING" id="1484693.RS694_17435"/>
<dbReference type="RefSeq" id="WP_029705416.1">
    <property type="nucleotide sequence ID" value="NZ_CP019239.1"/>
</dbReference>
<accession>A0A1P8KDL5</accession>
<dbReference type="eggNOG" id="COG1680">
    <property type="taxonomic scope" value="Bacteria"/>
</dbReference>
<keyword evidence="1" id="KW-0732">Signal</keyword>
<dbReference type="Gene3D" id="3.40.710.10">
    <property type="entry name" value="DD-peptidase/beta-lactamase superfamily"/>
    <property type="match status" value="1"/>
</dbReference>
<evidence type="ECO:0000256" key="1">
    <source>
        <dbReference type="SAM" id="SignalP"/>
    </source>
</evidence>
<protein>
    <recommendedName>
        <fullName evidence="2">Beta-lactamase-related domain-containing protein</fullName>
    </recommendedName>
</protein>
<dbReference type="InterPro" id="IPR050789">
    <property type="entry name" value="Diverse_Enzym_Activities"/>
</dbReference>
<dbReference type="KEGG" id="rsb:RS694_17435"/>
<dbReference type="InterPro" id="IPR001466">
    <property type="entry name" value="Beta-lactam-related"/>
</dbReference>
<gene>
    <name evidence="3" type="ORF">RS694_17435</name>
</gene>